<keyword evidence="5" id="KW-0539">Nucleus</keyword>
<keyword evidence="4" id="KW-0804">Transcription</keyword>
<feature type="domain" description="BHLH" evidence="6">
    <location>
        <begin position="37"/>
        <end position="90"/>
    </location>
</feature>
<organism evidence="7">
    <name type="scientific">Schistocephalus solidus</name>
    <name type="common">Tapeworm</name>
    <dbReference type="NCBI Taxonomy" id="70667"/>
    <lineage>
        <taxon>Eukaryota</taxon>
        <taxon>Metazoa</taxon>
        <taxon>Spiralia</taxon>
        <taxon>Lophotrochozoa</taxon>
        <taxon>Platyhelminthes</taxon>
        <taxon>Cestoda</taxon>
        <taxon>Eucestoda</taxon>
        <taxon>Diphyllobothriidea</taxon>
        <taxon>Diphyllobothriidae</taxon>
        <taxon>Schistocephalus</taxon>
    </lineage>
</organism>
<reference evidence="7" key="1">
    <citation type="submission" date="2016-06" db="UniProtKB">
        <authorList>
            <consortium name="WormBaseParasite"/>
        </authorList>
    </citation>
    <scope>IDENTIFICATION</scope>
</reference>
<dbReference type="GO" id="GO:0000978">
    <property type="term" value="F:RNA polymerase II cis-regulatory region sequence-specific DNA binding"/>
    <property type="evidence" value="ECO:0007669"/>
    <property type="project" value="TreeGrafter"/>
</dbReference>
<evidence type="ECO:0000256" key="2">
    <source>
        <dbReference type="ARBA" id="ARBA00023015"/>
    </source>
</evidence>
<dbReference type="GO" id="GO:0000785">
    <property type="term" value="C:chromatin"/>
    <property type="evidence" value="ECO:0007669"/>
    <property type="project" value="TreeGrafter"/>
</dbReference>
<evidence type="ECO:0000259" key="6">
    <source>
        <dbReference type="PROSITE" id="PS50888"/>
    </source>
</evidence>
<dbReference type="GO" id="GO:0000981">
    <property type="term" value="F:DNA-binding transcription factor activity, RNA polymerase II-specific"/>
    <property type="evidence" value="ECO:0007669"/>
    <property type="project" value="TreeGrafter"/>
</dbReference>
<dbReference type="WBParaSite" id="SSLN_0000370301-mRNA-1">
    <property type="protein sequence ID" value="SSLN_0000370301-mRNA-1"/>
    <property type="gene ID" value="SSLN_0000370301"/>
</dbReference>
<dbReference type="AlphaFoldDB" id="A0A183SH98"/>
<protein>
    <submittedName>
        <fullName evidence="7">BHLH domain-containing protein</fullName>
    </submittedName>
</protein>
<evidence type="ECO:0000256" key="4">
    <source>
        <dbReference type="ARBA" id="ARBA00023163"/>
    </source>
</evidence>
<dbReference type="PANTHER" id="PTHR11793:SF13">
    <property type="entry name" value="PROTEIN DAUGHTERLESS"/>
    <property type="match status" value="1"/>
</dbReference>
<name>A0A183SH98_SCHSO</name>
<dbReference type="Gene3D" id="4.10.280.10">
    <property type="entry name" value="Helix-loop-helix DNA-binding domain"/>
    <property type="match status" value="2"/>
</dbReference>
<dbReference type="Pfam" id="PF00010">
    <property type="entry name" value="HLH"/>
    <property type="match status" value="1"/>
</dbReference>
<dbReference type="GO" id="GO:0005634">
    <property type="term" value="C:nucleus"/>
    <property type="evidence" value="ECO:0007669"/>
    <property type="project" value="UniProtKB-SubCell"/>
</dbReference>
<dbReference type="CDD" id="cd11420">
    <property type="entry name" value="bHLH_E-protein"/>
    <property type="match status" value="1"/>
</dbReference>
<comment type="subcellular location">
    <subcellularLocation>
        <location evidence="1">Nucleus</location>
    </subcellularLocation>
</comment>
<dbReference type="InterPro" id="IPR011598">
    <property type="entry name" value="bHLH_dom"/>
</dbReference>
<dbReference type="SUPFAM" id="SSF47459">
    <property type="entry name" value="HLH, helix-loop-helix DNA-binding domain"/>
    <property type="match status" value="1"/>
</dbReference>
<dbReference type="GO" id="GO:0046983">
    <property type="term" value="F:protein dimerization activity"/>
    <property type="evidence" value="ECO:0007669"/>
    <property type="project" value="InterPro"/>
</dbReference>
<keyword evidence="2" id="KW-0805">Transcription regulation</keyword>
<dbReference type="InterPro" id="IPR036638">
    <property type="entry name" value="HLH_DNA-bd_sf"/>
</dbReference>
<evidence type="ECO:0000256" key="5">
    <source>
        <dbReference type="ARBA" id="ARBA00023242"/>
    </source>
</evidence>
<accession>A0A183SH98</accession>
<dbReference type="GO" id="GO:0005667">
    <property type="term" value="C:transcription regulator complex"/>
    <property type="evidence" value="ECO:0007669"/>
    <property type="project" value="TreeGrafter"/>
</dbReference>
<dbReference type="PANTHER" id="PTHR11793">
    <property type="entry name" value="BASIC HELIX-LOOP-HELIX TRANSCRIPTION FACTOR"/>
    <property type="match status" value="1"/>
</dbReference>
<proteinExistence type="predicted"/>
<evidence type="ECO:0000256" key="3">
    <source>
        <dbReference type="ARBA" id="ARBA00023125"/>
    </source>
</evidence>
<dbReference type="PROSITE" id="PS50888">
    <property type="entry name" value="BHLH"/>
    <property type="match status" value="1"/>
</dbReference>
<evidence type="ECO:0000313" key="7">
    <source>
        <dbReference type="WBParaSite" id="SSLN_0000370301-mRNA-1"/>
    </source>
</evidence>
<dbReference type="InterPro" id="IPR051098">
    <property type="entry name" value="NeuroDiff_E-box_TFs"/>
</dbReference>
<keyword evidence="3" id="KW-0238">DNA-binding</keyword>
<evidence type="ECO:0000256" key="1">
    <source>
        <dbReference type="ARBA" id="ARBA00004123"/>
    </source>
</evidence>
<sequence length="97" mass="11010">LGHMINLHTGNSQPLTKLMILQQAVSVISGLEREVRGNLVHDRLLFAVRVRDINDAFKELGRMCMIHLKNERPQTKLTILQQAVSLITSLEQQVRGK</sequence>